<dbReference type="SUPFAM" id="SSF53067">
    <property type="entry name" value="Actin-like ATPase domain"/>
    <property type="match status" value="2"/>
</dbReference>
<dbReference type="Pfam" id="PF01869">
    <property type="entry name" value="BcrAD_BadFG"/>
    <property type="match status" value="1"/>
</dbReference>
<dbReference type="EMBL" id="JAGINW010000001">
    <property type="protein sequence ID" value="MBP2330499.1"/>
    <property type="molecule type" value="Genomic_DNA"/>
</dbReference>
<proteinExistence type="predicted"/>
<dbReference type="PANTHER" id="PTHR43190:SF3">
    <property type="entry name" value="N-ACETYL-D-GLUCOSAMINE KINASE"/>
    <property type="match status" value="1"/>
</dbReference>
<comment type="caution">
    <text evidence="2">The sequence shown here is derived from an EMBL/GenBank/DDBJ whole genome shotgun (WGS) entry which is preliminary data.</text>
</comment>
<keyword evidence="3" id="KW-1185">Reference proteome</keyword>
<evidence type="ECO:0000313" key="2">
    <source>
        <dbReference type="EMBL" id="MBP2330499.1"/>
    </source>
</evidence>
<dbReference type="InterPro" id="IPR002731">
    <property type="entry name" value="ATPase_BadF"/>
</dbReference>
<sequence length="298" mass="30337">MPELISGVRVGIDVGGTKTHIHATRGGETIADRVVASEGWLPSDGPAAAAFLAELIGTTVRQAGVDGIVVGAHGCDSARACAVVQEELTRLLPVACLVCNDAELLVPAAGLAVGVGLVAGTGSVAVGRDRQGESVYVGGWGWLLGDEGSASGLTREAARASLAARNRGEPPDLLADLLVRSYQVTEVTDLPDAMAADLGAAGWGSRASLVFDALNGGSALAEAVVREAAEALAGLVAMLATRDVPVDDVVVAGGVILNQRRLFDAFLRELAVVAPSSKVHRLAVPPVHGAVRLAEQLK</sequence>
<dbReference type="Proteomes" id="UP001519332">
    <property type="component" value="Unassembled WGS sequence"/>
</dbReference>
<dbReference type="PANTHER" id="PTHR43190">
    <property type="entry name" value="N-ACETYL-D-GLUCOSAMINE KINASE"/>
    <property type="match status" value="1"/>
</dbReference>
<name>A0ABS4U1G4_9PSEU</name>
<feature type="domain" description="ATPase BadF/BadG/BcrA/BcrD type" evidence="1">
    <location>
        <begin position="10"/>
        <end position="162"/>
    </location>
</feature>
<reference evidence="2 3" key="1">
    <citation type="submission" date="2021-03" db="EMBL/GenBank/DDBJ databases">
        <title>Sequencing the genomes of 1000 actinobacteria strains.</title>
        <authorList>
            <person name="Klenk H.-P."/>
        </authorList>
    </citation>
    <scope>NUCLEOTIDE SEQUENCE [LARGE SCALE GENOMIC DNA]</scope>
    <source>
        <strain evidence="2 3">DSM 46670</strain>
    </source>
</reference>
<dbReference type="RefSeq" id="WP_209647101.1">
    <property type="nucleotide sequence ID" value="NZ_JAGINW010000001.1"/>
</dbReference>
<protein>
    <submittedName>
        <fullName evidence="2">N-acetylglucosamine kinase-like BadF-type ATPase</fullName>
    </submittedName>
</protein>
<evidence type="ECO:0000313" key="3">
    <source>
        <dbReference type="Proteomes" id="UP001519332"/>
    </source>
</evidence>
<evidence type="ECO:0000259" key="1">
    <source>
        <dbReference type="Pfam" id="PF01869"/>
    </source>
</evidence>
<organism evidence="2 3">
    <name type="scientific">Kibdelosporangium banguiense</name>
    <dbReference type="NCBI Taxonomy" id="1365924"/>
    <lineage>
        <taxon>Bacteria</taxon>
        <taxon>Bacillati</taxon>
        <taxon>Actinomycetota</taxon>
        <taxon>Actinomycetes</taxon>
        <taxon>Pseudonocardiales</taxon>
        <taxon>Pseudonocardiaceae</taxon>
        <taxon>Kibdelosporangium</taxon>
    </lineage>
</organism>
<gene>
    <name evidence="2" type="ORF">JOF56_010884</name>
</gene>
<dbReference type="InterPro" id="IPR043129">
    <property type="entry name" value="ATPase_NBD"/>
</dbReference>
<dbReference type="Gene3D" id="3.30.420.40">
    <property type="match status" value="2"/>
</dbReference>
<dbReference type="InterPro" id="IPR052519">
    <property type="entry name" value="Euk-type_GlcNAc_Kinase"/>
</dbReference>
<accession>A0ABS4U1G4</accession>